<proteinExistence type="predicted"/>
<feature type="transmembrane region" description="Helical" evidence="1">
    <location>
        <begin position="24"/>
        <end position="45"/>
    </location>
</feature>
<keyword evidence="1" id="KW-0472">Membrane</keyword>
<dbReference type="Proteomes" id="UP000034739">
    <property type="component" value="Unassembled WGS sequence"/>
</dbReference>
<feature type="transmembrane region" description="Helical" evidence="1">
    <location>
        <begin position="107"/>
        <end position="124"/>
    </location>
</feature>
<comment type="caution">
    <text evidence="2">The sequence shown here is derived from an EMBL/GenBank/DDBJ whole genome shotgun (WGS) entry which is preliminary data.</text>
</comment>
<feature type="transmembrane region" description="Helical" evidence="1">
    <location>
        <begin position="130"/>
        <end position="150"/>
    </location>
</feature>
<evidence type="ECO:0000256" key="1">
    <source>
        <dbReference type="SAM" id="Phobius"/>
    </source>
</evidence>
<protein>
    <submittedName>
        <fullName evidence="2">Uncharacterized protein</fullName>
    </submittedName>
</protein>
<organism evidence="2 3">
    <name type="scientific">Candidatus Gottesmanbacteria bacterium GW2011_GWA2_47_9</name>
    <dbReference type="NCBI Taxonomy" id="1618445"/>
    <lineage>
        <taxon>Bacteria</taxon>
        <taxon>Candidatus Gottesmaniibacteriota</taxon>
    </lineage>
</organism>
<accession>A0A0G1U2T2</accession>
<keyword evidence="1" id="KW-1133">Transmembrane helix</keyword>
<dbReference type="AlphaFoldDB" id="A0A0G1U2T2"/>
<feature type="transmembrane region" description="Helical" evidence="1">
    <location>
        <begin position="162"/>
        <end position="184"/>
    </location>
</feature>
<feature type="transmembrane region" description="Helical" evidence="1">
    <location>
        <begin position="77"/>
        <end position="95"/>
    </location>
</feature>
<reference evidence="2 3" key="1">
    <citation type="journal article" date="2015" name="Nature">
        <title>rRNA introns, odd ribosomes, and small enigmatic genomes across a large radiation of phyla.</title>
        <authorList>
            <person name="Brown C.T."/>
            <person name="Hug L.A."/>
            <person name="Thomas B.C."/>
            <person name="Sharon I."/>
            <person name="Castelle C.J."/>
            <person name="Singh A."/>
            <person name="Wilkins M.J."/>
            <person name="Williams K.H."/>
            <person name="Banfield J.F."/>
        </authorList>
    </citation>
    <scope>NUCLEOTIDE SEQUENCE [LARGE SCALE GENOMIC DNA]</scope>
</reference>
<gene>
    <name evidence="2" type="ORF">UY16_C0008G0008</name>
</gene>
<sequence>MALIRPQDALFGLLLLPRLNRKTIIPIATGALVIFLPQLLAWQALYSKFWVSPYLDRGYGFNFWQPHLFEVLFSPRIGLILWTPMVAIASVGFFFREFPKATNRWSMLILIFLELYLVASWTTWWQGASFSGRMFISLLPLLSLGLASVFTKLQKLRMKPFAIVLSIILPLSVINALLMIFFLLKN</sequence>
<dbReference type="EMBL" id="LCOY01000008">
    <property type="protein sequence ID" value="KKU88361.1"/>
    <property type="molecule type" value="Genomic_DNA"/>
</dbReference>
<name>A0A0G1U2T2_9BACT</name>
<evidence type="ECO:0000313" key="3">
    <source>
        <dbReference type="Proteomes" id="UP000034739"/>
    </source>
</evidence>
<evidence type="ECO:0000313" key="2">
    <source>
        <dbReference type="EMBL" id="KKU88361.1"/>
    </source>
</evidence>
<keyword evidence="1" id="KW-0812">Transmembrane</keyword>